<keyword evidence="2" id="KW-1185">Reference proteome</keyword>
<proteinExistence type="predicted"/>
<comment type="caution">
    <text evidence="1">The sequence shown here is derived from an EMBL/GenBank/DDBJ whole genome shotgun (WGS) entry which is preliminary data.</text>
</comment>
<dbReference type="AlphaFoldDB" id="A0AAN7U9I5"/>
<name>A0AAN7U9I5_9PEZI</name>
<sequence>MRRRKFSILVSTAVKVVRLVSSRRRSTQTARIISLISKRISANVLVVHASDGSSGGAPGVVAKSSSLQFTGSFVS</sequence>
<dbReference type="EMBL" id="JAWHQM010000007">
    <property type="protein sequence ID" value="KAK5628075.1"/>
    <property type="molecule type" value="Genomic_DNA"/>
</dbReference>
<gene>
    <name evidence="1" type="ORF">RRF57_003790</name>
</gene>
<protein>
    <submittedName>
        <fullName evidence="1">Uncharacterized protein</fullName>
    </submittedName>
</protein>
<organism evidence="1 2">
    <name type="scientific">Xylaria bambusicola</name>
    <dbReference type="NCBI Taxonomy" id="326684"/>
    <lineage>
        <taxon>Eukaryota</taxon>
        <taxon>Fungi</taxon>
        <taxon>Dikarya</taxon>
        <taxon>Ascomycota</taxon>
        <taxon>Pezizomycotina</taxon>
        <taxon>Sordariomycetes</taxon>
        <taxon>Xylariomycetidae</taxon>
        <taxon>Xylariales</taxon>
        <taxon>Xylariaceae</taxon>
        <taxon>Xylaria</taxon>
    </lineage>
</organism>
<dbReference type="Proteomes" id="UP001305414">
    <property type="component" value="Unassembled WGS sequence"/>
</dbReference>
<evidence type="ECO:0000313" key="2">
    <source>
        <dbReference type="Proteomes" id="UP001305414"/>
    </source>
</evidence>
<evidence type="ECO:0000313" key="1">
    <source>
        <dbReference type="EMBL" id="KAK5628075.1"/>
    </source>
</evidence>
<reference evidence="1 2" key="1">
    <citation type="submission" date="2023-10" db="EMBL/GenBank/DDBJ databases">
        <title>Draft genome sequence of Xylaria bambusicola isolate GMP-LS, the root and basal stem rot pathogen of sugarcane in Indonesia.</title>
        <authorList>
            <person name="Selvaraj P."/>
            <person name="Muralishankar V."/>
            <person name="Muruganantham S."/>
            <person name="Sp S."/>
            <person name="Haryani S."/>
            <person name="Lau K.J.X."/>
            <person name="Naqvi N.I."/>
        </authorList>
    </citation>
    <scope>NUCLEOTIDE SEQUENCE [LARGE SCALE GENOMIC DNA]</scope>
    <source>
        <strain evidence="1">GMP-LS</strain>
    </source>
</reference>
<accession>A0AAN7U9I5</accession>